<proteinExistence type="predicted"/>
<feature type="transmembrane region" description="Helical" evidence="1">
    <location>
        <begin position="122"/>
        <end position="147"/>
    </location>
</feature>
<dbReference type="HOGENOM" id="CLU_1123922_0_0_10"/>
<keyword evidence="3" id="KW-1185">Reference proteome</keyword>
<sequence>MPTHQQPNLIEKITQFIFIFCGIGFILTLSGLLAYSAYAVIPSSPFRELAAIIIVLMVLTLLFAILSFWASRKRIKNIWKTVEANFNQHESVSKTDYLIKRIAFSLEEFNASTKWMYRNVRLYKYSTVVLSGLATVILGLNFSYFFSERTIYLSVTKDIALVLNTVVTALATLSIFWNVDKYWIQNKIIKHQLRQLKSSIEFERSENRELTDEQLKSYFNKHQRILREFHLYWEGVMTEKDNGDKDH</sequence>
<keyword evidence="1" id="KW-1133">Transmembrane helix</keyword>
<gene>
    <name evidence="2" type="ordered locus">Solca_4222</name>
</gene>
<evidence type="ECO:0000256" key="1">
    <source>
        <dbReference type="SAM" id="Phobius"/>
    </source>
</evidence>
<accession>H8KLQ8</accession>
<dbReference type="GO" id="GO:0004812">
    <property type="term" value="F:aminoacyl-tRNA ligase activity"/>
    <property type="evidence" value="ECO:0007669"/>
    <property type="project" value="UniProtKB-KW"/>
</dbReference>
<dbReference type="NCBIfam" id="NF033634">
    <property type="entry name" value="SLATT_1"/>
    <property type="match status" value="1"/>
</dbReference>
<dbReference type="EMBL" id="CP003349">
    <property type="protein sequence ID" value="AFD09212.1"/>
    <property type="molecule type" value="Genomic_DNA"/>
</dbReference>
<dbReference type="AlphaFoldDB" id="H8KLQ8"/>
<feature type="transmembrane region" description="Helical" evidence="1">
    <location>
        <begin position="49"/>
        <end position="70"/>
    </location>
</feature>
<dbReference type="RefSeq" id="WP_014682434.1">
    <property type="nucleotide sequence ID" value="NC_017770.1"/>
</dbReference>
<feature type="transmembrane region" description="Helical" evidence="1">
    <location>
        <begin position="16"/>
        <end position="37"/>
    </location>
</feature>
<dbReference type="Proteomes" id="UP000007590">
    <property type="component" value="Chromosome"/>
</dbReference>
<dbReference type="STRING" id="929556.Solca_4222"/>
<feature type="transmembrane region" description="Helical" evidence="1">
    <location>
        <begin position="159"/>
        <end position="179"/>
    </location>
</feature>
<keyword evidence="2" id="KW-0436">Ligase</keyword>
<dbReference type="KEGG" id="scn:Solca_4222"/>
<keyword evidence="1" id="KW-0812">Transmembrane</keyword>
<evidence type="ECO:0000313" key="3">
    <source>
        <dbReference type="Proteomes" id="UP000007590"/>
    </source>
</evidence>
<protein>
    <submittedName>
        <fullName evidence="2">Phenylalanyl-tRNA synthetase beta subunit</fullName>
    </submittedName>
</protein>
<evidence type="ECO:0000313" key="2">
    <source>
        <dbReference type="EMBL" id="AFD09212.1"/>
    </source>
</evidence>
<organism evidence="2 3">
    <name type="scientific">Solitalea canadensis (strain ATCC 29591 / DSM 3403 / JCM 21819 / LMG 8368 / NBRC 15130 / NCIMB 12057 / USAM 9D)</name>
    <name type="common">Flexibacter canadensis</name>
    <dbReference type="NCBI Taxonomy" id="929556"/>
    <lineage>
        <taxon>Bacteria</taxon>
        <taxon>Pseudomonadati</taxon>
        <taxon>Bacteroidota</taxon>
        <taxon>Sphingobacteriia</taxon>
        <taxon>Sphingobacteriales</taxon>
        <taxon>Sphingobacteriaceae</taxon>
        <taxon>Solitalea</taxon>
    </lineage>
</organism>
<keyword evidence="1" id="KW-0472">Membrane</keyword>
<reference evidence="2" key="1">
    <citation type="submission" date="2012-02" db="EMBL/GenBank/DDBJ databases">
        <title>The complete genome of Solitalea canadensis DSM 3403.</title>
        <authorList>
            <consortium name="US DOE Joint Genome Institute (JGI-PGF)"/>
            <person name="Lucas S."/>
            <person name="Copeland A."/>
            <person name="Lapidus A."/>
            <person name="Glavina del Rio T."/>
            <person name="Dalin E."/>
            <person name="Tice H."/>
            <person name="Bruce D."/>
            <person name="Goodwin L."/>
            <person name="Pitluck S."/>
            <person name="Peters L."/>
            <person name="Ovchinnikova G."/>
            <person name="Lu M."/>
            <person name="Kyrpides N."/>
            <person name="Mavromatis K."/>
            <person name="Ivanova N."/>
            <person name="Brettin T."/>
            <person name="Detter J.C."/>
            <person name="Han C."/>
            <person name="Larimer F."/>
            <person name="Land M."/>
            <person name="Hauser L."/>
            <person name="Markowitz V."/>
            <person name="Cheng J.-F."/>
            <person name="Hugenholtz P."/>
            <person name="Woyke T."/>
            <person name="Wu D."/>
            <person name="Spring S."/>
            <person name="Schroeder M."/>
            <person name="Kopitz M."/>
            <person name="Brambilla E."/>
            <person name="Klenk H.-P."/>
            <person name="Eisen J.A."/>
        </authorList>
    </citation>
    <scope>NUCLEOTIDE SEQUENCE</scope>
    <source>
        <strain evidence="2">DSM 3403</strain>
    </source>
</reference>
<dbReference type="OrthoDB" id="1494321at2"/>
<name>H8KLQ8_SOLCM</name>
<keyword evidence="2" id="KW-0030">Aminoacyl-tRNA synthetase</keyword>